<dbReference type="EMBL" id="CP058554">
    <property type="protein sequence ID" value="QMV74937.1"/>
    <property type="molecule type" value="Genomic_DNA"/>
</dbReference>
<dbReference type="Proteomes" id="UP000515240">
    <property type="component" value="Chromosome"/>
</dbReference>
<dbReference type="PANTHER" id="PTHR12599:SF0">
    <property type="entry name" value="PTERIN-4-ALPHA-CARBINOLAMINE DEHYDRATASE"/>
    <property type="match status" value="1"/>
</dbReference>
<evidence type="ECO:0000313" key="6">
    <source>
        <dbReference type="Proteomes" id="UP000515240"/>
    </source>
</evidence>
<evidence type="ECO:0000313" key="5">
    <source>
        <dbReference type="EMBL" id="QMV74937.1"/>
    </source>
</evidence>
<proteinExistence type="inferred from homology"/>
<evidence type="ECO:0000256" key="2">
    <source>
        <dbReference type="ARBA" id="ARBA00006472"/>
    </source>
</evidence>
<evidence type="ECO:0000256" key="4">
    <source>
        <dbReference type="HAMAP-Rule" id="MF_00434"/>
    </source>
</evidence>
<dbReference type="Gene3D" id="3.30.1360.20">
    <property type="entry name" value="Transcriptional coactivator/pterin dehydratase"/>
    <property type="match status" value="1"/>
</dbReference>
<dbReference type="GO" id="GO:0008124">
    <property type="term" value="F:4-alpha-hydroxytetrahydrobiopterin dehydratase activity"/>
    <property type="evidence" value="ECO:0007669"/>
    <property type="project" value="UniProtKB-UniRule"/>
</dbReference>
<dbReference type="CDD" id="cd00488">
    <property type="entry name" value="PCD_DCoH"/>
    <property type="match status" value="1"/>
</dbReference>
<keyword evidence="6" id="KW-1185">Reference proteome</keyword>
<dbReference type="KEGG" id="cpis:HS961_20010"/>
<protein>
    <recommendedName>
        <fullName evidence="4">Putative pterin-4-alpha-carbinolamine dehydratase</fullName>
        <shortName evidence="4">PHS</shortName>
        <ecNumber evidence="4">4.2.1.96</ecNumber>
    </recommendedName>
    <alternativeName>
        <fullName evidence="4">4-alpha-hydroxy-tetrahydropterin dehydratase</fullName>
    </alternativeName>
    <alternativeName>
        <fullName evidence="4">Pterin carbinolamine dehydratase</fullName>
        <shortName evidence="4">PCD</shortName>
    </alternativeName>
</protein>
<gene>
    <name evidence="5" type="ORF">HS961_20010</name>
</gene>
<dbReference type="Pfam" id="PF01329">
    <property type="entry name" value="Pterin_4a"/>
    <property type="match status" value="1"/>
</dbReference>
<keyword evidence="3 4" id="KW-0456">Lyase</keyword>
<sequence>MTDTHLPKQDWSTQSRRALSASEVVTQLSQLTGWVLSGDGADVAIEKTFRFANYYETMAFVNGVALVAHTQDHHPDLSVHYNRCVVRFNTHDVHGLSVTDFECARRIEAMLQLA</sequence>
<evidence type="ECO:0000256" key="3">
    <source>
        <dbReference type="ARBA" id="ARBA00023239"/>
    </source>
</evidence>
<dbReference type="NCBIfam" id="NF002017">
    <property type="entry name" value="PRK00823.1-2"/>
    <property type="match status" value="1"/>
</dbReference>
<dbReference type="EC" id="4.2.1.96" evidence="4"/>
<dbReference type="HAMAP" id="MF_00434">
    <property type="entry name" value="Pterin_4_alpha"/>
    <property type="match status" value="1"/>
</dbReference>
<dbReference type="SUPFAM" id="SSF55248">
    <property type="entry name" value="PCD-like"/>
    <property type="match status" value="1"/>
</dbReference>
<dbReference type="PANTHER" id="PTHR12599">
    <property type="entry name" value="PTERIN-4-ALPHA-CARBINOLAMINE DEHYDRATASE"/>
    <property type="match status" value="1"/>
</dbReference>
<dbReference type="InterPro" id="IPR036428">
    <property type="entry name" value="PCD_sf"/>
</dbReference>
<dbReference type="RefSeq" id="WP_182325017.1">
    <property type="nucleotide sequence ID" value="NZ_CP058554.1"/>
</dbReference>
<dbReference type="InterPro" id="IPR001533">
    <property type="entry name" value="Pterin_deHydtase"/>
</dbReference>
<accession>A0A7G5ELR2</accession>
<comment type="similarity">
    <text evidence="2 4">Belongs to the pterin-4-alpha-carbinolamine dehydratase family.</text>
</comment>
<evidence type="ECO:0000256" key="1">
    <source>
        <dbReference type="ARBA" id="ARBA00001554"/>
    </source>
</evidence>
<name>A0A7G5ELR2_9BURK</name>
<dbReference type="GO" id="GO:0006729">
    <property type="term" value="P:tetrahydrobiopterin biosynthetic process"/>
    <property type="evidence" value="ECO:0007669"/>
    <property type="project" value="InterPro"/>
</dbReference>
<reference evidence="5 6" key="1">
    <citation type="journal article" date="2020" name="G3 (Bethesda)">
        <title>CeMbio - The Caenorhabditis elegans Microbiome Resource.</title>
        <authorList>
            <person name="Dirksen P."/>
            <person name="Assie A."/>
            <person name="Zimmermann J."/>
            <person name="Zhang F."/>
            <person name="Tietje A.M."/>
            <person name="Marsh S.A."/>
            <person name="Felix M.A."/>
            <person name="Shapira M."/>
            <person name="Kaleta C."/>
            <person name="Schulenburg H."/>
            <person name="Samuel B."/>
        </authorList>
    </citation>
    <scope>NUCLEOTIDE SEQUENCE [LARGE SCALE GENOMIC DNA]</scope>
    <source>
        <strain evidence="5 6">BIGb0172</strain>
    </source>
</reference>
<organism evidence="5 6">
    <name type="scientific">Comamonas piscis</name>
    <dbReference type="NCBI Taxonomy" id="1562974"/>
    <lineage>
        <taxon>Bacteria</taxon>
        <taxon>Pseudomonadati</taxon>
        <taxon>Pseudomonadota</taxon>
        <taxon>Betaproteobacteria</taxon>
        <taxon>Burkholderiales</taxon>
        <taxon>Comamonadaceae</taxon>
        <taxon>Comamonas</taxon>
    </lineage>
</organism>
<comment type="catalytic activity">
    <reaction evidence="1 4">
        <text>(4aS,6R)-4a-hydroxy-L-erythro-5,6,7,8-tetrahydrobiopterin = (6R)-L-erythro-6,7-dihydrobiopterin + H2O</text>
        <dbReference type="Rhea" id="RHEA:11920"/>
        <dbReference type="ChEBI" id="CHEBI:15377"/>
        <dbReference type="ChEBI" id="CHEBI:15642"/>
        <dbReference type="ChEBI" id="CHEBI:43120"/>
        <dbReference type="EC" id="4.2.1.96"/>
    </reaction>
</comment>
<dbReference type="AlphaFoldDB" id="A0A7G5ELR2"/>